<dbReference type="EMBL" id="CP123751">
    <property type="protein sequence ID" value="WHQ80158.1"/>
    <property type="molecule type" value="Genomic_DNA"/>
</dbReference>
<organism evidence="3 4">
    <name type="scientific">Ligilactobacillus animalis</name>
    <dbReference type="NCBI Taxonomy" id="1605"/>
    <lineage>
        <taxon>Bacteria</taxon>
        <taxon>Bacillati</taxon>
        <taxon>Bacillota</taxon>
        <taxon>Bacilli</taxon>
        <taxon>Lactobacillales</taxon>
        <taxon>Lactobacillaceae</taxon>
        <taxon>Ligilactobacillus</taxon>
    </lineage>
</organism>
<accession>A0AAJ6FMT8</accession>
<feature type="compositionally biased region" description="Polar residues" evidence="1">
    <location>
        <begin position="299"/>
        <end position="308"/>
    </location>
</feature>
<protein>
    <submittedName>
        <fullName evidence="3">NADPH-dependent FMN reductase</fullName>
        <ecNumber evidence="3">1.-.-.-</ecNumber>
    </submittedName>
</protein>
<proteinExistence type="predicted"/>
<dbReference type="InterPro" id="IPR050712">
    <property type="entry name" value="NAD(P)H-dep_reductase"/>
</dbReference>
<gene>
    <name evidence="3" type="ORF">QFF56_09595</name>
</gene>
<feature type="region of interest" description="Disordered" evidence="1">
    <location>
        <begin position="244"/>
        <end position="308"/>
    </location>
</feature>
<dbReference type="Gene3D" id="3.40.50.360">
    <property type="match status" value="1"/>
</dbReference>
<reference evidence="3" key="1">
    <citation type="submission" date="2023-04" db="EMBL/GenBank/DDBJ databases">
        <title>Four porcine-derived lactic acid bacteria strains analyses and their evaluation as potential probiotics based on genomics.</title>
        <authorList>
            <person name="Niu D."/>
        </authorList>
    </citation>
    <scope>NUCLEOTIDE SEQUENCE</scope>
    <source>
        <strain evidence="3">ZSB1</strain>
    </source>
</reference>
<dbReference type="RefSeq" id="WP_010690079.1">
    <property type="nucleotide sequence ID" value="NZ_CAJKXD010000005.1"/>
</dbReference>
<name>A0AAJ6FMT8_9LACO</name>
<evidence type="ECO:0000259" key="2">
    <source>
        <dbReference type="Pfam" id="PF03358"/>
    </source>
</evidence>
<sequence length="308" mass="33523">MKFIAIVGTNATKSYNRKLLQFMSSHFATQAQIEVTEIKDIPLFCEDYEQTPQSVLDLAQKIEASDGVIFGTPEYDHDIPAALKSVIEWLSWKVHPLTKRPVMIVGASLGNLGTVQAQESLRRILDSPGLGSFVLPGFQFLLGRAENAFDEKGCLIDQGTISWLEQCFNGFIHYATALEKLQHAQQAQAKNEHIPTTPALKQQEAKSALQALDRIDTTTGASETADMSFEEANGINFVLDDDTEFSFPDEQTGASETATKPETVTEEPPALIYTEDALTSASESTPAPKEEPVPAPAQVDTTTGASEG</sequence>
<feature type="compositionally biased region" description="Polar residues" evidence="1">
    <location>
        <begin position="252"/>
        <end position="262"/>
    </location>
</feature>
<evidence type="ECO:0000313" key="4">
    <source>
        <dbReference type="Proteomes" id="UP001238155"/>
    </source>
</evidence>
<evidence type="ECO:0000256" key="1">
    <source>
        <dbReference type="SAM" id="MobiDB-lite"/>
    </source>
</evidence>
<dbReference type="Proteomes" id="UP001238155">
    <property type="component" value="Chromosome"/>
</dbReference>
<keyword evidence="3" id="KW-0560">Oxidoreductase</keyword>
<feature type="domain" description="NADPH-dependent FMN reductase-like" evidence="2">
    <location>
        <begin position="1"/>
        <end position="145"/>
    </location>
</feature>
<dbReference type="EC" id="1.-.-.-" evidence="3"/>
<dbReference type="GO" id="GO:0016491">
    <property type="term" value="F:oxidoreductase activity"/>
    <property type="evidence" value="ECO:0007669"/>
    <property type="project" value="UniProtKB-KW"/>
</dbReference>
<dbReference type="InterPro" id="IPR005025">
    <property type="entry name" value="FMN_Rdtase-like_dom"/>
</dbReference>
<dbReference type="SUPFAM" id="SSF52218">
    <property type="entry name" value="Flavoproteins"/>
    <property type="match status" value="1"/>
</dbReference>
<dbReference type="AlphaFoldDB" id="A0AAJ6FMT8"/>
<dbReference type="Pfam" id="PF03358">
    <property type="entry name" value="FMN_red"/>
    <property type="match status" value="1"/>
</dbReference>
<dbReference type="PANTHER" id="PTHR30543:SF21">
    <property type="entry name" value="NAD(P)H-DEPENDENT FMN REDUCTASE LOT6"/>
    <property type="match status" value="1"/>
</dbReference>
<dbReference type="PANTHER" id="PTHR30543">
    <property type="entry name" value="CHROMATE REDUCTASE"/>
    <property type="match status" value="1"/>
</dbReference>
<dbReference type="InterPro" id="IPR029039">
    <property type="entry name" value="Flavoprotein-like_sf"/>
</dbReference>
<dbReference type="GO" id="GO:0010181">
    <property type="term" value="F:FMN binding"/>
    <property type="evidence" value="ECO:0007669"/>
    <property type="project" value="TreeGrafter"/>
</dbReference>
<dbReference type="GO" id="GO:0005829">
    <property type="term" value="C:cytosol"/>
    <property type="evidence" value="ECO:0007669"/>
    <property type="project" value="TreeGrafter"/>
</dbReference>
<evidence type="ECO:0000313" key="3">
    <source>
        <dbReference type="EMBL" id="WHQ80158.1"/>
    </source>
</evidence>